<gene>
    <name evidence="2" type="ORF">TKK_015130</name>
</gene>
<protein>
    <submittedName>
        <fullName evidence="2">Uncharacterized protein</fullName>
    </submittedName>
</protein>
<dbReference type="Proteomes" id="UP001627154">
    <property type="component" value="Unassembled WGS sequence"/>
</dbReference>
<proteinExistence type="predicted"/>
<comment type="caution">
    <text evidence="2">The sequence shown here is derived from an EMBL/GenBank/DDBJ whole genome shotgun (WGS) entry which is preliminary data.</text>
</comment>
<organism evidence="2 3">
    <name type="scientific">Trichogramma kaykai</name>
    <dbReference type="NCBI Taxonomy" id="54128"/>
    <lineage>
        <taxon>Eukaryota</taxon>
        <taxon>Metazoa</taxon>
        <taxon>Ecdysozoa</taxon>
        <taxon>Arthropoda</taxon>
        <taxon>Hexapoda</taxon>
        <taxon>Insecta</taxon>
        <taxon>Pterygota</taxon>
        <taxon>Neoptera</taxon>
        <taxon>Endopterygota</taxon>
        <taxon>Hymenoptera</taxon>
        <taxon>Apocrita</taxon>
        <taxon>Proctotrupomorpha</taxon>
        <taxon>Chalcidoidea</taxon>
        <taxon>Trichogrammatidae</taxon>
        <taxon>Trichogramma</taxon>
    </lineage>
</organism>
<feature type="compositionally biased region" description="Basic and acidic residues" evidence="1">
    <location>
        <begin position="60"/>
        <end position="71"/>
    </location>
</feature>
<feature type="region of interest" description="Disordered" evidence="1">
    <location>
        <begin position="1"/>
        <end position="71"/>
    </location>
</feature>
<dbReference type="EMBL" id="JBJJXI010000122">
    <property type="protein sequence ID" value="KAL3389767.1"/>
    <property type="molecule type" value="Genomic_DNA"/>
</dbReference>
<dbReference type="AlphaFoldDB" id="A0ABD2W9K8"/>
<sequence>MEHNTPTMKSEARTTLTRGRRMRGPRPLQHASWCLKREPHSQDDNRKKEEHSQGSAGSENHTHKMALDSEF</sequence>
<evidence type="ECO:0000313" key="2">
    <source>
        <dbReference type="EMBL" id="KAL3389767.1"/>
    </source>
</evidence>
<evidence type="ECO:0000313" key="3">
    <source>
        <dbReference type="Proteomes" id="UP001627154"/>
    </source>
</evidence>
<reference evidence="2 3" key="1">
    <citation type="journal article" date="2024" name="bioRxiv">
        <title>A reference genome for Trichogramma kaykai: A tiny desert-dwelling parasitoid wasp with competing sex-ratio distorters.</title>
        <authorList>
            <person name="Culotta J."/>
            <person name="Lindsey A.R."/>
        </authorList>
    </citation>
    <scope>NUCLEOTIDE SEQUENCE [LARGE SCALE GENOMIC DNA]</scope>
    <source>
        <strain evidence="2 3">KSX58</strain>
    </source>
</reference>
<keyword evidence="3" id="KW-1185">Reference proteome</keyword>
<accession>A0ABD2W9K8</accession>
<evidence type="ECO:0000256" key="1">
    <source>
        <dbReference type="SAM" id="MobiDB-lite"/>
    </source>
</evidence>
<feature type="compositionally biased region" description="Basic and acidic residues" evidence="1">
    <location>
        <begin position="35"/>
        <end position="52"/>
    </location>
</feature>
<name>A0ABD2W9K8_9HYME</name>